<dbReference type="Gene3D" id="3.60.15.10">
    <property type="entry name" value="Ribonuclease Z/Hydroxyacylglutathione hydrolase-like"/>
    <property type="match status" value="1"/>
</dbReference>
<organism evidence="3 4">
    <name type="scientific">Plectus sambesii</name>
    <dbReference type="NCBI Taxonomy" id="2011161"/>
    <lineage>
        <taxon>Eukaryota</taxon>
        <taxon>Metazoa</taxon>
        <taxon>Ecdysozoa</taxon>
        <taxon>Nematoda</taxon>
        <taxon>Chromadorea</taxon>
        <taxon>Plectida</taxon>
        <taxon>Plectina</taxon>
        <taxon>Plectoidea</taxon>
        <taxon>Plectidae</taxon>
        <taxon>Plectus</taxon>
    </lineage>
</organism>
<accession>A0A914UMJ8</accession>
<dbReference type="InterPro" id="IPR036866">
    <property type="entry name" value="RibonucZ/Hydroxyglut_hydro"/>
</dbReference>
<evidence type="ECO:0000256" key="1">
    <source>
        <dbReference type="SAM" id="MobiDB-lite"/>
    </source>
</evidence>
<proteinExistence type="predicted"/>
<dbReference type="CDD" id="cd07711">
    <property type="entry name" value="MBLAC1-like_MBL-fold"/>
    <property type="match status" value="1"/>
</dbReference>
<dbReference type="Proteomes" id="UP000887566">
    <property type="component" value="Unplaced"/>
</dbReference>
<dbReference type="PANTHER" id="PTHR23200:SF39">
    <property type="entry name" value="PROTEIN CBG14679"/>
    <property type="match status" value="1"/>
</dbReference>
<dbReference type="SUPFAM" id="SSF56281">
    <property type="entry name" value="Metallo-hydrolase/oxidoreductase"/>
    <property type="match status" value="1"/>
</dbReference>
<feature type="domain" description="Metallo-beta-lactamase" evidence="2">
    <location>
        <begin position="109"/>
        <end position="282"/>
    </location>
</feature>
<protein>
    <submittedName>
        <fullName evidence="4">Metallo-beta-lactamase domain-containing protein</fullName>
    </submittedName>
</protein>
<dbReference type="SMART" id="SM00849">
    <property type="entry name" value="Lactamase_B"/>
    <property type="match status" value="1"/>
</dbReference>
<evidence type="ECO:0000259" key="2">
    <source>
        <dbReference type="SMART" id="SM00849"/>
    </source>
</evidence>
<dbReference type="Pfam" id="PF00753">
    <property type="entry name" value="Lactamase_B"/>
    <property type="match status" value="1"/>
</dbReference>
<feature type="region of interest" description="Disordered" evidence="1">
    <location>
        <begin position="60"/>
        <end position="83"/>
    </location>
</feature>
<dbReference type="PANTHER" id="PTHR23200">
    <property type="entry name" value="METALLO-BETA-LACTAMASE DOMAIN-CONTAINING PROTEIN 1"/>
    <property type="match status" value="1"/>
</dbReference>
<dbReference type="AlphaFoldDB" id="A0A914UMJ8"/>
<dbReference type="InterPro" id="IPR001279">
    <property type="entry name" value="Metallo-B-lactamas"/>
</dbReference>
<name>A0A914UMJ8_9BILA</name>
<reference evidence="4" key="1">
    <citation type="submission" date="2022-11" db="UniProtKB">
        <authorList>
            <consortium name="WormBaseParasite"/>
        </authorList>
    </citation>
    <scope>IDENTIFICATION</scope>
</reference>
<dbReference type="WBParaSite" id="PSAMB.scaffold10875size3771.g33681.t1">
    <property type="protein sequence ID" value="PSAMB.scaffold10875size3771.g33681.t1"/>
    <property type="gene ID" value="PSAMB.scaffold10875size3771.g33681"/>
</dbReference>
<sequence>MWAGTCEHGSIIVRFADGIKELFVRLESFSAVDRPPTMLSISFFVILLSSAALAQHYDPFNRQPYHPKRRPHQPTTKPSPTAGKARVTIIDQGLIVSKQNGNGKDFEFVATVALIEDSGKKIIFDTATATDNDSKQRMINGLKRLGIETGAINYVILSHAHLDHTGHANAFQNAKIYFGSHEFSGHSLKYIGTYEFGEYNVTSHVKIVPTPGHTSSCISALVSNAQQNNIDMGTIAITGDLFFKVEDLTDASIWQGSATNITQQATSRASIMCDADYIIPGHGPLFKVPTTAKTSC</sequence>
<evidence type="ECO:0000313" key="4">
    <source>
        <dbReference type="WBParaSite" id="PSAMB.scaffold10875size3771.g33681.t1"/>
    </source>
</evidence>
<dbReference type="InterPro" id="IPR039344">
    <property type="entry name" value="MBLAC1"/>
</dbReference>
<keyword evidence="3" id="KW-1185">Reference proteome</keyword>
<evidence type="ECO:0000313" key="3">
    <source>
        <dbReference type="Proteomes" id="UP000887566"/>
    </source>
</evidence>